<protein>
    <submittedName>
        <fullName evidence="2">DUF3473 domain-containing protein</fullName>
    </submittedName>
</protein>
<dbReference type="Proteomes" id="UP000661077">
    <property type="component" value="Unassembled WGS sequence"/>
</dbReference>
<accession>A0ABS1WYZ8</accession>
<reference evidence="2 3" key="1">
    <citation type="journal article" date="2021" name="Int. J. Syst. Evol. Microbiol.">
        <title>Steroidobacter gossypii sp. nov., isolated from soil of cotton cropping field.</title>
        <authorList>
            <person name="Huang R."/>
            <person name="Yang S."/>
            <person name="Zhen C."/>
            <person name="Liu W."/>
        </authorList>
    </citation>
    <scope>NUCLEOTIDE SEQUENCE [LARGE SCALE GENOMIC DNA]</scope>
    <source>
        <strain evidence="2 3">S1-65</strain>
    </source>
</reference>
<dbReference type="InterPro" id="IPR045235">
    <property type="entry name" value="PuuE_HpPgdA-like"/>
</dbReference>
<name>A0ABS1WYZ8_9GAMM</name>
<dbReference type="NCBIfam" id="TIGR03006">
    <property type="entry name" value="pepcterm_polyde"/>
    <property type="match status" value="1"/>
</dbReference>
<organism evidence="2 3">
    <name type="scientific">Steroidobacter gossypii</name>
    <dbReference type="NCBI Taxonomy" id="2805490"/>
    <lineage>
        <taxon>Bacteria</taxon>
        <taxon>Pseudomonadati</taxon>
        <taxon>Pseudomonadota</taxon>
        <taxon>Gammaproteobacteria</taxon>
        <taxon>Steroidobacterales</taxon>
        <taxon>Steroidobacteraceae</taxon>
        <taxon>Steroidobacter</taxon>
    </lineage>
</organism>
<dbReference type="PROSITE" id="PS51677">
    <property type="entry name" value="NODB"/>
    <property type="match status" value="1"/>
</dbReference>
<proteinExistence type="predicted"/>
<dbReference type="PANTHER" id="PTHR47561:SF1">
    <property type="entry name" value="POLYSACCHARIDE DEACETYLASE FAMILY PROTEIN (AFU_ORTHOLOGUE AFUA_6G05030)"/>
    <property type="match status" value="1"/>
</dbReference>
<sequence>MSQSHCNAMTVDVEDYFHVSALAEVIRRDDWNRMEYRAEQSTNRLLELFGRHGLRATFFVLGWVARRSPELIKRIHAAGHEVACHGLTHELVYRQTPEVFRQETSESKALLEDLIGAPVLGYRAASYSITARSLWAIDILCELGFRYDSSIFPIAHDRYGIPGASTRPGLMHAKNGTSIVEFPLSTAELFGRRVPVAGGGYFRLLPYWFTRWGLRSINESQDQPFIFYLHPWEIDAEQPRFKASLLSRFRHYTNLHVCEARLTRLIGEFKFTTVKDVLRSHLEASQVGGVAAATV</sequence>
<dbReference type="InterPro" id="IPR011330">
    <property type="entry name" value="Glyco_hydro/deAcase_b/a-brl"/>
</dbReference>
<dbReference type="InterPro" id="IPR022560">
    <property type="entry name" value="DUF3473"/>
</dbReference>
<dbReference type="Pfam" id="PF01522">
    <property type="entry name" value="Polysacc_deac_1"/>
    <property type="match status" value="1"/>
</dbReference>
<evidence type="ECO:0000259" key="1">
    <source>
        <dbReference type="PROSITE" id="PS51677"/>
    </source>
</evidence>
<evidence type="ECO:0000313" key="2">
    <source>
        <dbReference type="EMBL" id="MBM0106199.1"/>
    </source>
</evidence>
<gene>
    <name evidence="2" type="ORF">JM946_15815</name>
</gene>
<feature type="domain" description="NodB homology" evidence="1">
    <location>
        <begin position="28"/>
        <end position="295"/>
    </location>
</feature>
<dbReference type="InterPro" id="IPR014344">
    <property type="entry name" value="XrtA_polysacc_deacetyl"/>
</dbReference>
<dbReference type="InterPro" id="IPR002509">
    <property type="entry name" value="NODB_dom"/>
</dbReference>
<dbReference type="RefSeq" id="WP_203168311.1">
    <property type="nucleotide sequence ID" value="NZ_JAEVLS010000003.1"/>
</dbReference>
<dbReference type="EMBL" id="JAEVLS010000003">
    <property type="protein sequence ID" value="MBM0106199.1"/>
    <property type="molecule type" value="Genomic_DNA"/>
</dbReference>
<dbReference type="Gene3D" id="3.20.20.370">
    <property type="entry name" value="Glycoside hydrolase/deacetylase"/>
    <property type="match status" value="1"/>
</dbReference>
<dbReference type="Pfam" id="PF11959">
    <property type="entry name" value="DUF3473"/>
    <property type="match status" value="1"/>
</dbReference>
<dbReference type="PANTHER" id="PTHR47561">
    <property type="entry name" value="POLYSACCHARIDE DEACETYLASE FAMILY PROTEIN (AFU_ORTHOLOGUE AFUA_6G05030)"/>
    <property type="match status" value="1"/>
</dbReference>
<dbReference type="SUPFAM" id="SSF88713">
    <property type="entry name" value="Glycoside hydrolase/deacetylase"/>
    <property type="match status" value="1"/>
</dbReference>
<dbReference type="CDD" id="cd10941">
    <property type="entry name" value="CE4_PuuE_HpPgdA_like_2"/>
    <property type="match status" value="1"/>
</dbReference>
<comment type="caution">
    <text evidence="2">The sequence shown here is derived from an EMBL/GenBank/DDBJ whole genome shotgun (WGS) entry which is preliminary data.</text>
</comment>
<evidence type="ECO:0000313" key="3">
    <source>
        <dbReference type="Proteomes" id="UP000661077"/>
    </source>
</evidence>
<keyword evidence="3" id="KW-1185">Reference proteome</keyword>